<name>E4YW67_OIKDI</name>
<feature type="domain" description="PA" evidence="3">
    <location>
        <begin position="112"/>
        <end position="202"/>
    </location>
</feature>
<evidence type="ECO:0000256" key="1">
    <source>
        <dbReference type="ARBA" id="ARBA00022729"/>
    </source>
</evidence>
<keyword evidence="2" id="KW-0325">Glycoprotein</keyword>
<reference evidence="4" key="1">
    <citation type="journal article" date="2010" name="Science">
        <title>Plasticity of animal genome architecture unmasked by rapid evolution of a pelagic tunicate.</title>
        <authorList>
            <person name="Denoeud F."/>
            <person name="Henriet S."/>
            <person name="Mungpakdee S."/>
            <person name="Aury J.M."/>
            <person name="Da Silva C."/>
            <person name="Brinkmann H."/>
            <person name="Mikhaleva J."/>
            <person name="Olsen L.C."/>
            <person name="Jubin C."/>
            <person name="Canestro C."/>
            <person name="Bouquet J.M."/>
            <person name="Danks G."/>
            <person name="Poulain J."/>
            <person name="Campsteijn C."/>
            <person name="Adamski M."/>
            <person name="Cross I."/>
            <person name="Yadetie F."/>
            <person name="Muffato M."/>
            <person name="Louis A."/>
            <person name="Butcher S."/>
            <person name="Tsagkogeorga G."/>
            <person name="Konrad A."/>
            <person name="Singh S."/>
            <person name="Jensen M.F."/>
            <person name="Cong E.H."/>
            <person name="Eikeseth-Otteraa H."/>
            <person name="Noel B."/>
            <person name="Anthouard V."/>
            <person name="Porcel B.M."/>
            <person name="Kachouri-Lafond R."/>
            <person name="Nishino A."/>
            <person name="Ugolini M."/>
            <person name="Chourrout P."/>
            <person name="Nishida H."/>
            <person name="Aasland R."/>
            <person name="Huzurbazar S."/>
            <person name="Westhof E."/>
            <person name="Delsuc F."/>
            <person name="Lehrach H."/>
            <person name="Reinhardt R."/>
            <person name="Weissenbach J."/>
            <person name="Roy S.W."/>
            <person name="Artiguenave F."/>
            <person name="Postlethwait J.H."/>
            <person name="Manak J.R."/>
            <person name="Thompson E.M."/>
            <person name="Jaillon O."/>
            <person name="Du Pasquier L."/>
            <person name="Boudinot P."/>
            <person name="Liberles D.A."/>
            <person name="Volff J.N."/>
            <person name="Philippe H."/>
            <person name="Lenhard B."/>
            <person name="Roest Crollius H."/>
            <person name="Wincker P."/>
            <person name="Chourrout D."/>
        </authorList>
    </citation>
    <scope>NUCLEOTIDE SEQUENCE [LARGE SCALE GENOMIC DNA]</scope>
</reference>
<organism evidence="4">
    <name type="scientific">Oikopleura dioica</name>
    <name type="common">Tunicate</name>
    <dbReference type="NCBI Taxonomy" id="34765"/>
    <lineage>
        <taxon>Eukaryota</taxon>
        <taxon>Metazoa</taxon>
        <taxon>Chordata</taxon>
        <taxon>Tunicata</taxon>
        <taxon>Appendicularia</taxon>
        <taxon>Copelata</taxon>
        <taxon>Oikopleuridae</taxon>
        <taxon>Oikopleura</taxon>
    </lineage>
</organism>
<dbReference type="InterPro" id="IPR003137">
    <property type="entry name" value="PA_domain"/>
</dbReference>
<dbReference type="Pfam" id="PF02225">
    <property type="entry name" value="PA"/>
    <property type="match status" value="1"/>
</dbReference>
<dbReference type="Proteomes" id="UP000011014">
    <property type="component" value="Unassembled WGS sequence"/>
</dbReference>
<evidence type="ECO:0000313" key="4">
    <source>
        <dbReference type="EMBL" id="CBY39702.1"/>
    </source>
</evidence>
<sequence length="250" mass="27509">MATHLRIRAKAYIPGNQEHEKLLNRMGIHVEITHTGQTQLIHKAELAVSTAAANEGLVFMTEMIELNKEAEKNSSLDTMRFFAVLIDGEEGFDALAGPAQFGDDFYESPLIGEVEYAYPSHGCSPITNPKDVQGKIALLYRGECMFAKKVLNAEIAGAIGAIVIDNKKDSRLSAETNSLFSMAPDGESTVKIGSIFLGSREGFKLERLYEKYGSVSVLLSHTEVDLKNFYSLAKNPKQTHTNTSHNPDEL</sequence>
<accession>E4YW67</accession>
<protein>
    <recommendedName>
        <fullName evidence="3">PA domain-containing protein</fullName>
    </recommendedName>
</protein>
<dbReference type="AlphaFoldDB" id="E4YW67"/>
<dbReference type="SUPFAM" id="SSF52025">
    <property type="entry name" value="PA domain"/>
    <property type="match status" value="1"/>
</dbReference>
<dbReference type="EMBL" id="FN655622">
    <property type="protein sequence ID" value="CBY39702.1"/>
    <property type="molecule type" value="Genomic_DNA"/>
</dbReference>
<proteinExistence type="predicted"/>
<dbReference type="PANTHER" id="PTHR22702:SF1">
    <property type="entry name" value="PROTEASE-ASSOCIATED DOMAIN-CONTAINING PROTEIN 1"/>
    <property type="match status" value="1"/>
</dbReference>
<gene>
    <name evidence="4" type="ORF">GSOID_T00020285001</name>
</gene>
<keyword evidence="1" id="KW-0732">Signal</keyword>
<evidence type="ECO:0000256" key="2">
    <source>
        <dbReference type="ARBA" id="ARBA00023180"/>
    </source>
</evidence>
<dbReference type="Gene3D" id="3.50.30.30">
    <property type="match status" value="1"/>
</dbReference>
<dbReference type="PANTHER" id="PTHR22702">
    <property type="entry name" value="PROTEASE-ASSOCIATED DOMAIN-CONTAINING PROTEIN"/>
    <property type="match status" value="1"/>
</dbReference>
<dbReference type="InterPro" id="IPR046450">
    <property type="entry name" value="PA_dom_sf"/>
</dbReference>
<evidence type="ECO:0000259" key="3">
    <source>
        <dbReference type="Pfam" id="PF02225"/>
    </source>
</evidence>